<organism evidence="5 6">
    <name type="scientific">Exophiala spinifera</name>
    <dbReference type="NCBI Taxonomy" id="91928"/>
    <lineage>
        <taxon>Eukaryota</taxon>
        <taxon>Fungi</taxon>
        <taxon>Dikarya</taxon>
        <taxon>Ascomycota</taxon>
        <taxon>Pezizomycotina</taxon>
        <taxon>Eurotiomycetes</taxon>
        <taxon>Chaetothyriomycetidae</taxon>
        <taxon>Chaetothyriales</taxon>
        <taxon>Herpotrichiellaceae</taxon>
        <taxon>Exophiala</taxon>
    </lineage>
</organism>
<evidence type="ECO:0000256" key="3">
    <source>
        <dbReference type="ARBA" id="ARBA00023002"/>
    </source>
</evidence>
<dbReference type="PANTHER" id="PTHR43544">
    <property type="entry name" value="SHORT-CHAIN DEHYDROGENASE/REDUCTASE"/>
    <property type="match status" value="1"/>
</dbReference>
<comment type="similarity">
    <text evidence="1">Belongs to the short-chain dehydrogenases/reductases (SDR) family.</text>
</comment>
<dbReference type="InterPro" id="IPR051468">
    <property type="entry name" value="Fungal_SecMetab_SDRs"/>
</dbReference>
<evidence type="ECO:0000256" key="1">
    <source>
        <dbReference type="ARBA" id="ARBA00006484"/>
    </source>
</evidence>
<dbReference type="Pfam" id="PF13561">
    <property type="entry name" value="adh_short_C2"/>
    <property type="match status" value="1"/>
</dbReference>
<gene>
    <name evidence="5" type="ORF">PV08_07394</name>
</gene>
<dbReference type="GO" id="GO:0016491">
    <property type="term" value="F:oxidoreductase activity"/>
    <property type="evidence" value="ECO:0007669"/>
    <property type="project" value="UniProtKB-KW"/>
</dbReference>
<evidence type="ECO:0000313" key="6">
    <source>
        <dbReference type="Proteomes" id="UP000053328"/>
    </source>
</evidence>
<protein>
    <recommendedName>
        <fullName evidence="7">Ketoreductase (KR) domain-containing protein</fullName>
    </recommendedName>
</protein>
<keyword evidence="6" id="KW-1185">Reference proteome</keyword>
<evidence type="ECO:0008006" key="7">
    <source>
        <dbReference type="Google" id="ProtNLM"/>
    </source>
</evidence>
<dbReference type="GO" id="GO:0005737">
    <property type="term" value="C:cytoplasm"/>
    <property type="evidence" value="ECO:0007669"/>
    <property type="project" value="TreeGrafter"/>
</dbReference>
<evidence type="ECO:0000313" key="5">
    <source>
        <dbReference type="EMBL" id="KIW14610.1"/>
    </source>
</evidence>
<keyword evidence="3" id="KW-0560">Oxidoreductase</keyword>
<proteinExistence type="inferred from homology"/>
<evidence type="ECO:0000256" key="2">
    <source>
        <dbReference type="ARBA" id="ARBA00022857"/>
    </source>
</evidence>
<dbReference type="RefSeq" id="XP_016234826.1">
    <property type="nucleotide sequence ID" value="XM_016381724.1"/>
</dbReference>
<dbReference type="Gene3D" id="3.40.50.720">
    <property type="entry name" value="NAD(P)-binding Rossmann-like Domain"/>
    <property type="match status" value="1"/>
</dbReference>
<dbReference type="PRINTS" id="PR00081">
    <property type="entry name" value="GDHRDH"/>
</dbReference>
<accession>A0A0D2B7G2</accession>
<dbReference type="SUPFAM" id="SSF51735">
    <property type="entry name" value="NAD(P)-binding Rossmann-fold domains"/>
    <property type="match status" value="1"/>
</dbReference>
<evidence type="ECO:0000256" key="4">
    <source>
        <dbReference type="SAM" id="MobiDB-lite"/>
    </source>
</evidence>
<dbReference type="GeneID" id="27334477"/>
<dbReference type="Proteomes" id="UP000053328">
    <property type="component" value="Unassembled WGS sequence"/>
</dbReference>
<dbReference type="VEuPathDB" id="FungiDB:PV08_07394"/>
<dbReference type="PANTHER" id="PTHR43544:SF7">
    <property type="entry name" value="NADB-LER2"/>
    <property type="match status" value="1"/>
</dbReference>
<name>A0A0D2B7G2_9EURO</name>
<dbReference type="HOGENOM" id="CLU_010194_9_1_1"/>
<sequence length="286" mass="30369">MSTTTTANTNTNTNTIYLVTGANRGIGRGLVDVILSRPNTTVIALVRDVEHETTRSLVSTTADANVPTPKTLDPSHPDPDSNPNTNHVIIIPYDASIPGSAETALTTLGSTHGITHVDTVIANAGMLTKRGPSIDTAPSDIQESVQVNAIAPLDLFRACLTLLSPPPSKFVAVSSAIGSTQLIPQHSHSSTLAYGVSKAALNHIMRKLSIEYPDMVVEVVTPGPVLTDLLRENKPEFDAMLKANPQLLERFVPIDKVCNGLMALIDSASSETSGGFRDWSGEVIPF</sequence>
<dbReference type="OrthoDB" id="9876299at2759"/>
<keyword evidence="2" id="KW-0521">NADP</keyword>
<dbReference type="EMBL" id="KN847496">
    <property type="protein sequence ID" value="KIW14610.1"/>
    <property type="molecule type" value="Genomic_DNA"/>
</dbReference>
<reference evidence="5 6" key="1">
    <citation type="submission" date="2015-01" db="EMBL/GenBank/DDBJ databases">
        <title>The Genome Sequence of Exophiala spinifera CBS89968.</title>
        <authorList>
            <consortium name="The Broad Institute Genomics Platform"/>
            <person name="Cuomo C."/>
            <person name="de Hoog S."/>
            <person name="Gorbushina A."/>
            <person name="Stielow B."/>
            <person name="Teixiera M."/>
            <person name="Abouelleil A."/>
            <person name="Chapman S.B."/>
            <person name="Priest M."/>
            <person name="Young S.K."/>
            <person name="Wortman J."/>
            <person name="Nusbaum C."/>
            <person name="Birren B."/>
        </authorList>
    </citation>
    <scope>NUCLEOTIDE SEQUENCE [LARGE SCALE GENOMIC DNA]</scope>
    <source>
        <strain evidence="5 6">CBS 89968</strain>
    </source>
</reference>
<dbReference type="InterPro" id="IPR002347">
    <property type="entry name" value="SDR_fam"/>
</dbReference>
<feature type="region of interest" description="Disordered" evidence="4">
    <location>
        <begin position="53"/>
        <end position="83"/>
    </location>
</feature>
<dbReference type="AlphaFoldDB" id="A0A0D2B7G2"/>
<dbReference type="InterPro" id="IPR036291">
    <property type="entry name" value="NAD(P)-bd_dom_sf"/>
</dbReference>